<evidence type="ECO:0000313" key="3">
    <source>
        <dbReference type="EMBL" id="KIO45413.1"/>
    </source>
</evidence>
<name>A0A0C3R4I4_9PORP</name>
<gene>
    <name evidence="2" type="ORF">BA92_08985</name>
    <name evidence="3" type="ORF">IE90_08340</name>
</gene>
<feature type="domain" description="DUF4435" evidence="1">
    <location>
        <begin position="33"/>
        <end position="270"/>
    </location>
</feature>
<dbReference type="InterPro" id="IPR029492">
    <property type="entry name" value="DUF4435"/>
</dbReference>
<reference evidence="3 4" key="2">
    <citation type="submission" date="2014-07" db="EMBL/GenBank/DDBJ databases">
        <title>Porphyromonadaceae bacterium OUH 334697 = ATCC BAA-2682 = DSM 28341 draft genome.</title>
        <authorList>
            <person name="Sydenham T.V."/>
            <person name="Hasman H."/>
            <person name="Justesen U.S."/>
        </authorList>
    </citation>
    <scope>NUCLEOTIDE SEQUENCE [LARGE SCALE GENOMIC DNA]</scope>
    <source>
        <strain evidence="3 4">OUH 334697</strain>
    </source>
</reference>
<sequence length="324" mass="39229">MFPTVDINKEKYYYHAAKRFMMDAQMLRCRAAIHVEDKDDILFWSKIFNHFRPRDRFHFIAGSRNERGNETKGVTQCLKYLKFLGPKFFICIDSDYRYLLQEREMSIKHFVFQTYTYSFENHHCYGKGLNEICQRITTLPNTIFDFDRFIKAFSRIIYELFLWHLYFLVADPKRFPISEFNELITPRWRGPHPDIRHNAQRLLQELQQRIRQKTNYLHRKYPKADLDMLKEKYENLGLVPENTYFFVRGHNVYDLIYSLHKEVCKKILRSARESSGKEISKINLFGYRNSIDEQLKKNLHFGAYPAILKIEEDIRSFFNEVYQT</sequence>
<proteinExistence type="predicted"/>
<dbReference type="EMBL" id="JPIT01000018">
    <property type="protein sequence ID" value="KIO45413.1"/>
    <property type="molecule type" value="Genomic_DNA"/>
</dbReference>
<evidence type="ECO:0000313" key="5">
    <source>
        <dbReference type="Proteomes" id="UP000031980"/>
    </source>
</evidence>
<reference evidence="2 5" key="1">
    <citation type="submission" date="2014-07" db="EMBL/GenBank/DDBJ databases">
        <title>Porphyromonadaceae bacterium OUH 308042 = ATCC BAA-2681 = DSM 28342 draft genome.</title>
        <authorList>
            <person name="Sydenham T.V."/>
            <person name="Hasman H."/>
            <person name="Justensen U.S."/>
        </authorList>
    </citation>
    <scope>NUCLEOTIDE SEQUENCE [LARGE SCALE GENOMIC DNA]</scope>
    <source>
        <strain evidence="2 5">OUH 308042</strain>
    </source>
</reference>
<protein>
    <recommendedName>
        <fullName evidence="1">DUF4435 domain-containing protein</fullName>
    </recommendedName>
</protein>
<dbReference type="RefSeq" id="WP_041503349.1">
    <property type="nucleotide sequence ID" value="NZ_JPIT01000018.1"/>
</dbReference>
<dbReference type="AlphaFoldDB" id="A0A0C3R4I4"/>
<keyword evidence="5" id="KW-1185">Reference proteome</keyword>
<organism evidence="2 5">
    <name type="scientific">Sanguibacteroides justesenii</name>
    <dbReference type="NCBI Taxonomy" id="1547597"/>
    <lineage>
        <taxon>Bacteria</taxon>
        <taxon>Pseudomonadati</taxon>
        <taxon>Bacteroidota</taxon>
        <taxon>Bacteroidia</taxon>
        <taxon>Bacteroidales</taxon>
        <taxon>Porphyromonadaceae</taxon>
        <taxon>Sanguibacteroides</taxon>
    </lineage>
</organism>
<evidence type="ECO:0000313" key="2">
    <source>
        <dbReference type="EMBL" id="KIO44330.1"/>
    </source>
</evidence>
<dbReference type="Proteomes" id="UP000031980">
    <property type="component" value="Unassembled WGS sequence"/>
</dbReference>
<evidence type="ECO:0000313" key="4">
    <source>
        <dbReference type="Proteomes" id="UP000031937"/>
    </source>
</evidence>
<dbReference type="Pfam" id="PF14491">
    <property type="entry name" value="DUF4435"/>
    <property type="match status" value="1"/>
</dbReference>
<dbReference type="Proteomes" id="UP000031937">
    <property type="component" value="Unassembled WGS sequence"/>
</dbReference>
<dbReference type="EMBL" id="JPIU01000039">
    <property type="protein sequence ID" value="KIO44330.1"/>
    <property type="molecule type" value="Genomic_DNA"/>
</dbReference>
<accession>A0A0C3R4I4</accession>
<evidence type="ECO:0000259" key="1">
    <source>
        <dbReference type="Pfam" id="PF14491"/>
    </source>
</evidence>
<comment type="caution">
    <text evidence="2">The sequence shown here is derived from an EMBL/GenBank/DDBJ whole genome shotgun (WGS) entry which is preliminary data.</text>
</comment>